<evidence type="ECO:0000313" key="3">
    <source>
        <dbReference type="Proteomes" id="UP000490821"/>
    </source>
</evidence>
<dbReference type="Pfam" id="PF14397">
    <property type="entry name" value="ATPgrasp_ST"/>
    <property type="match status" value="1"/>
</dbReference>
<feature type="domain" description="Alpha-L-glutamate ligase-related protein ATP-grasp" evidence="1">
    <location>
        <begin position="18"/>
        <end position="177"/>
    </location>
</feature>
<dbReference type="Proteomes" id="UP000490821">
    <property type="component" value="Unassembled WGS sequence"/>
</dbReference>
<sequence>MEGGGVEVHKYYYKGEKTDETIFSGCLLEECIQQHKLLQEFNPNVVNTLRIGTFCINGKAEVFAAGLRMGISEGCVDNLCAGGICANVQICHGIVNSSGIDGDFNRFKANPYSGKKLQGFRVPYWNEAKELAVSSAQRLSDRNIVGWDVAITKDGPVLLEGNPDQGTGVIQMCDTVGKYPGIQRRIKESRSV</sequence>
<protein>
    <recommendedName>
        <fullName evidence="1">Alpha-L-glutamate ligase-related protein ATP-grasp domain-containing protein</fullName>
    </recommendedName>
</protein>
<dbReference type="InterPro" id="IPR039523">
    <property type="entry name" value="RimK-rel_E_lig_ATP-grasp"/>
</dbReference>
<evidence type="ECO:0000313" key="2">
    <source>
        <dbReference type="EMBL" id="GFI42224.1"/>
    </source>
</evidence>
<dbReference type="EMBL" id="BLMI01000276">
    <property type="protein sequence ID" value="GFI42224.1"/>
    <property type="molecule type" value="Genomic_DNA"/>
</dbReference>
<gene>
    <name evidence="2" type="ORF">IMSAGC017_02271</name>
</gene>
<dbReference type="Gene3D" id="3.30.470.20">
    <property type="entry name" value="ATP-grasp fold, B domain"/>
    <property type="match status" value="1"/>
</dbReference>
<proteinExistence type="predicted"/>
<comment type="caution">
    <text evidence="2">The sequence shown here is derived from an EMBL/GenBank/DDBJ whole genome shotgun (WGS) entry which is preliminary data.</text>
</comment>
<evidence type="ECO:0000259" key="1">
    <source>
        <dbReference type="Pfam" id="PF14397"/>
    </source>
</evidence>
<dbReference type="RefSeq" id="WP_172473310.1">
    <property type="nucleotide sequence ID" value="NZ_BLMI01000276.1"/>
</dbReference>
<reference evidence="2 3" key="1">
    <citation type="journal article" date="2020" name="Microbiome">
        <title>Single-cell genomics of uncultured bacteria reveals dietary fiber responders in the mouse gut microbiota.</title>
        <authorList>
            <person name="Chijiiwa R."/>
            <person name="Hosokawa M."/>
            <person name="Kogawa M."/>
            <person name="Nishikawa Y."/>
            <person name="Ide K."/>
            <person name="Sakanashi C."/>
            <person name="Takahashi K."/>
            <person name="Takeyama H."/>
        </authorList>
    </citation>
    <scope>NUCLEOTIDE SEQUENCE [LARGE SCALE GENOMIC DNA]</scope>
    <source>
        <strain evidence="2">IMSAGC_017</strain>
    </source>
</reference>
<dbReference type="AlphaFoldDB" id="A0A829ZH45"/>
<organism evidence="2 3">
    <name type="scientific">Thomasclavelia cocleata</name>
    <dbReference type="NCBI Taxonomy" id="69824"/>
    <lineage>
        <taxon>Bacteria</taxon>
        <taxon>Bacillati</taxon>
        <taxon>Bacillota</taxon>
        <taxon>Erysipelotrichia</taxon>
        <taxon>Erysipelotrichales</taxon>
        <taxon>Coprobacillaceae</taxon>
        <taxon>Thomasclavelia</taxon>
    </lineage>
</organism>
<dbReference type="SUPFAM" id="SSF56059">
    <property type="entry name" value="Glutathione synthetase ATP-binding domain-like"/>
    <property type="match status" value="1"/>
</dbReference>
<name>A0A829ZH45_9FIRM</name>
<accession>A0A829ZH45</accession>